<accession>A0A2R8BVU3</accession>
<evidence type="ECO:0000313" key="2">
    <source>
        <dbReference type="EMBL" id="SPJ24255.1"/>
    </source>
</evidence>
<name>A0A2R8BVU3_9RHOB</name>
<gene>
    <name evidence="2" type="ORF">PAA8504_02083</name>
</gene>
<dbReference type="Proteomes" id="UP000244912">
    <property type="component" value="Unassembled WGS sequence"/>
</dbReference>
<evidence type="ECO:0000313" key="3">
    <source>
        <dbReference type="Proteomes" id="UP000244912"/>
    </source>
</evidence>
<feature type="region of interest" description="Disordered" evidence="1">
    <location>
        <begin position="27"/>
        <end position="59"/>
    </location>
</feature>
<reference evidence="2 3" key="1">
    <citation type="submission" date="2018-03" db="EMBL/GenBank/DDBJ databases">
        <authorList>
            <person name="Keele B.F."/>
        </authorList>
    </citation>
    <scope>NUCLEOTIDE SEQUENCE [LARGE SCALE GENOMIC DNA]</scope>
    <source>
        <strain evidence="2 3">CECT 8504</strain>
    </source>
</reference>
<dbReference type="AlphaFoldDB" id="A0A2R8BVU3"/>
<proteinExistence type="predicted"/>
<dbReference type="EMBL" id="ONZF01000004">
    <property type="protein sequence ID" value="SPJ24255.1"/>
    <property type="molecule type" value="Genomic_DNA"/>
</dbReference>
<sequence length="59" mass="6658">MLYFNFLFRNTGIGRMHSADLKDMRSALLPDDPGVPNDADGPARTKDHANDAYRYDRAS</sequence>
<keyword evidence="3" id="KW-1185">Reference proteome</keyword>
<protein>
    <submittedName>
        <fullName evidence="2">Uncharacterized protein</fullName>
    </submittedName>
</protein>
<evidence type="ECO:0000256" key="1">
    <source>
        <dbReference type="SAM" id="MobiDB-lite"/>
    </source>
</evidence>
<feature type="compositionally biased region" description="Basic and acidic residues" evidence="1">
    <location>
        <begin position="41"/>
        <end position="59"/>
    </location>
</feature>
<organism evidence="2 3">
    <name type="scientific">Palleronia abyssalis</name>
    <dbReference type="NCBI Taxonomy" id="1501240"/>
    <lineage>
        <taxon>Bacteria</taxon>
        <taxon>Pseudomonadati</taxon>
        <taxon>Pseudomonadota</taxon>
        <taxon>Alphaproteobacteria</taxon>
        <taxon>Rhodobacterales</taxon>
        <taxon>Roseobacteraceae</taxon>
        <taxon>Palleronia</taxon>
    </lineage>
</organism>